<dbReference type="Proteomes" id="UP000198711">
    <property type="component" value="Unassembled WGS sequence"/>
</dbReference>
<evidence type="ECO:0000256" key="4">
    <source>
        <dbReference type="ARBA" id="ARBA00022692"/>
    </source>
</evidence>
<feature type="transmembrane region" description="Helical" evidence="8">
    <location>
        <begin position="357"/>
        <end position="375"/>
    </location>
</feature>
<feature type="transmembrane region" description="Helical" evidence="8">
    <location>
        <begin position="159"/>
        <end position="179"/>
    </location>
</feature>
<feature type="compositionally biased region" description="Polar residues" evidence="9">
    <location>
        <begin position="1"/>
        <end position="10"/>
    </location>
</feature>
<keyword evidence="4 8" id="KW-0812">Transmembrane</keyword>
<dbReference type="PROSITE" id="PS01219">
    <property type="entry name" value="AMMONIUM_TRANSP"/>
    <property type="match status" value="1"/>
</dbReference>
<reference evidence="11 12" key="1">
    <citation type="submission" date="2016-10" db="EMBL/GenBank/DDBJ databases">
        <authorList>
            <person name="Varghese N."/>
            <person name="Submissions S."/>
        </authorList>
    </citation>
    <scope>NUCLEOTIDE SEQUENCE [LARGE SCALE GENOMIC DNA]</scope>
    <source>
        <strain evidence="11 12">DSM 25353</strain>
    </source>
</reference>
<comment type="caution">
    <text evidence="11">The sequence shown here is derived from an EMBL/GenBank/DDBJ whole genome shotgun (WGS) entry which is preliminary data.</text>
</comment>
<dbReference type="PANTHER" id="PTHR11730:SF6">
    <property type="entry name" value="AMMONIUM TRANSPORTER"/>
    <property type="match status" value="1"/>
</dbReference>
<dbReference type="RefSeq" id="WP_092721413.1">
    <property type="nucleotide sequence ID" value="NZ_FNNO01000001.1"/>
</dbReference>
<gene>
    <name evidence="11" type="ORF">SAMN05444410_101241</name>
</gene>
<feature type="transmembrane region" description="Helical" evidence="8">
    <location>
        <begin position="287"/>
        <end position="304"/>
    </location>
</feature>
<dbReference type="InterPro" id="IPR029020">
    <property type="entry name" value="Ammonium/urea_transptr"/>
</dbReference>
<comment type="subcellular location">
    <subcellularLocation>
        <location evidence="8">Cell membrane</location>
        <topology evidence="8">Multi-pass membrane protein</topology>
    </subcellularLocation>
    <subcellularLocation>
        <location evidence="1">Membrane</location>
        <topology evidence="1">Multi-pass membrane protein</topology>
    </subcellularLocation>
</comment>
<feature type="transmembrane region" description="Helical" evidence="8">
    <location>
        <begin position="84"/>
        <end position="103"/>
    </location>
</feature>
<dbReference type="InterPro" id="IPR001905">
    <property type="entry name" value="Ammonium_transpt"/>
</dbReference>
<keyword evidence="5 8" id="KW-1133">Transmembrane helix</keyword>
<evidence type="ECO:0000256" key="3">
    <source>
        <dbReference type="ARBA" id="ARBA00022448"/>
    </source>
</evidence>
<keyword evidence="7 8" id="KW-0924">Ammonia transport</keyword>
<evidence type="ECO:0000256" key="9">
    <source>
        <dbReference type="SAM" id="MobiDB-lite"/>
    </source>
</evidence>
<feature type="transmembrane region" description="Helical" evidence="8">
    <location>
        <begin position="463"/>
        <end position="484"/>
    </location>
</feature>
<comment type="similarity">
    <text evidence="2 8">Belongs to the ammonia transporter channel (TC 1.A.11.2) family.</text>
</comment>
<name>A0A8X8I8S9_9BACT</name>
<evidence type="ECO:0000256" key="8">
    <source>
        <dbReference type="RuleBase" id="RU362002"/>
    </source>
</evidence>
<feature type="transmembrane region" description="Helical" evidence="8">
    <location>
        <begin position="200"/>
        <end position="219"/>
    </location>
</feature>
<dbReference type="Pfam" id="PF00909">
    <property type="entry name" value="Ammonium_transp"/>
    <property type="match status" value="1"/>
</dbReference>
<feature type="transmembrane region" description="Helical" evidence="8">
    <location>
        <begin position="245"/>
        <end position="266"/>
    </location>
</feature>
<keyword evidence="3 8" id="KW-0813">Transport</keyword>
<evidence type="ECO:0000256" key="1">
    <source>
        <dbReference type="ARBA" id="ARBA00004141"/>
    </source>
</evidence>
<dbReference type="InterPro" id="IPR018047">
    <property type="entry name" value="Ammonium_transpt_CS"/>
</dbReference>
<evidence type="ECO:0000259" key="10">
    <source>
        <dbReference type="Pfam" id="PF00909"/>
    </source>
</evidence>
<evidence type="ECO:0000313" key="11">
    <source>
        <dbReference type="EMBL" id="SDW10169.1"/>
    </source>
</evidence>
<evidence type="ECO:0000256" key="7">
    <source>
        <dbReference type="ARBA" id="ARBA00023177"/>
    </source>
</evidence>
<feature type="transmembrane region" description="Helical" evidence="8">
    <location>
        <begin position="115"/>
        <end position="139"/>
    </location>
</feature>
<dbReference type="NCBIfam" id="TIGR00836">
    <property type="entry name" value="amt"/>
    <property type="match status" value="1"/>
</dbReference>
<dbReference type="GO" id="GO:0008519">
    <property type="term" value="F:ammonium channel activity"/>
    <property type="evidence" value="ECO:0007669"/>
    <property type="project" value="InterPro"/>
</dbReference>
<feature type="region of interest" description="Disordered" evidence="9">
    <location>
        <begin position="1"/>
        <end position="21"/>
    </location>
</feature>
<dbReference type="EMBL" id="FNNO01000001">
    <property type="protein sequence ID" value="SDW10169.1"/>
    <property type="molecule type" value="Genomic_DNA"/>
</dbReference>
<evidence type="ECO:0000256" key="2">
    <source>
        <dbReference type="ARBA" id="ARBA00005887"/>
    </source>
</evidence>
<evidence type="ECO:0000256" key="6">
    <source>
        <dbReference type="ARBA" id="ARBA00023136"/>
    </source>
</evidence>
<feature type="transmembrane region" description="Helical" evidence="8">
    <location>
        <begin position="381"/>
        <end position="399"/>
    </location>
</feature>
<feature type="transmembrane region" description="Helical" evidence="8">
    <location>
        <begin position="324"/>
        <end position="345"/>
    </location>
</feature>
<accession>A0A8X8I8S9</accession>
<organism evidence="11 12">
    <name type="scientific">Hydrobacter penzbergensis</name>
    <dbReference type="NCBI Taxonomy" id="1235997"/>
    <lineage>
        <taxon>Bacteria</taxon>
        <taxon>Pseudomonadati</taxon>
        <taxon>Bacteroidota</taxon>
        <taxon>Chitinophagia</taxon>
        <taxon>Chitinophagales</taxon>
        <taxon>Chitinophagaceae</taxon>
        <taxon>Hydrobacter</taxon>
    </lineage>
</organism>
<dbReference type="AlphaFoldDB" id="A0A8X8I8S9"/>
<keyword evidence="12" id="KW-1185">Reference proteome</keyword>
<dbReference type="GO" id="GO:0005886">
    <property type="term" value="C:plasma membrane"/>
    <property type="evidence" value="ECO:0007669"/>
    <property type="project" value="UniProtKB-SubCell"/>
</dbReference>
<evidence type="ECO:0000256" key="5">
    <source>
        <dbReference type="ARBA" id="ARBA00022989"/>
    </source>
</evidence>
<dbReference type="PANTHER" id="PTHR11730">
    <property type="entry name" value="AMMONIUM TRANSPORTER"/>
    <property type="match status" value="1"/>
</dbReference>
<evidence type="ECO:0000313" key="12">
    <source>
        <dbReference type="Proteomes" id="UP000198711"/>
    </source>
</evidence>
<feature type="transmembrane region" description="Helical" evidence="8">
    <location>
        <begin position="43"/>
        <end position="64"/>
    </location>
</feature>
<feature type="domain" description="Ammonium transporter AmtB-like" evidence="10">
    <location>
        <begin position="84"/>
        <end position="515"/>
    </location>
</feature>
<dbReference type="SUPFAM" id="SSF111352">
    <property type="entry name" value="Ammonium transporter"/>
    <property type="match status" value="1"/>
</dbReference>
<dbReference type="Gene3D" id="1.10.3430.10">
    <property type="entry name" value="Ammonium transporter AmtB like domains"/>
    <property type="match status" value="1"/>
</dbReference>
<protein>
    <recommendedName>
        <fullName evidence="8">Ammonium transporter</fullName>
    </recommendedName>
</protein>
<dbReference type="InterPro" id="IPR024041">
    <property type="entry name" value="NH4_transpt_AmtB-like_dom"/>
</dbReference>
<feature type="transmembrane region" description="Helical" evidence="8">
    <location>
        <begin position="411"/>
        <end position="429"/>
    </location>
</feature>
<keyword evidence="6 8" id="KW-0472">Membrane</keyword>
<proteinExistence type="inferred from homology"/>
<sequence length="519" mass="54975">MFSSTLSTLKQLGKRKPNASPATLTLSKADRWRIGITLFAGKILGLLVVLAVMKVLPGILATPAKAAETYSAHETSIMNSINTVWTLVAAFLVFGMQAGFVMLEAGFARTKETVNVLLECIFDTAICGILFWAIGYAFMFSHGNGFIGKNWFFLSGVPATYETTGVPILAHWIFQFAFADTTSTITSGAMIGRTSFRGDILYSIGVTGFIYPIIGHWAWGPDGWLAMMGSTGNFLPSLGQGFRDFAGSTVVHTIGGVISLAGALVLGPRIGRIFKRDDKEKGGLPPAHSLPLAAVGAFILWFGWYGFNPGSTLSGMDADGIGRIATNTTLAACAGSLTAMLLPLYFGPNKGKYDLPFTINGLLAGLVAITCPCYWVSPLGAIFIGLIAGAVVYYGTLLLEQLRIDDPVGAVPVHGIAGIWGTLSLGLFACGKYGATGPTGADNSAPVKGLFYGGGWDVFKAQLIGSAVITIATFLVAIVLMLIVNKLPYPWKLRVEPEAETGPGLDLFEHGSSAYHVQD</sequence>
<dbReference type="GO" id="GO:0097272">
    <property type="term" value="P:ammonium homeostasis"/>
    <property type="evidence" value="ECO:0007669"/>
    <property type="project" value="TreeGrafter"/>
</dbReference>